<dbReference type="EMBL" id="AEPD01000052">
    <property type="protein sequence ID" value="EFU29178.1"/>
    <property type="molecule type" value="Genomic_DNA"/>
</dbReference>
<dbReference type="HOGENOM" id="CLU_3171557_0_0_10"/>
<proteinExistence type="predicted"/>
<dbReference type="Proteomes" id="UP000003112">
    <property type="component" value="Unassembled WGS sequence"/>
</dbReference>
<evidence type="ECO:0000313" key="2">
    <source>
        <dbReference type="Proteomes" id="UP000003112"/>
    </source>
</evidence>
<evidence type="ECO:0000313" key="1">
    <source>
        <dbReference type="EMBL" id="EFU29178.1"/>
    </source>
</evidence>
<organism evidence="1 2">
    <name type="scientific">Segatella buccae ATCC 33574</name>
    <dbReference type="NCBI Taxonomy" id="873513"/>
    <lineage>
        <taxon>Bacteria</taxon>
        <taxon>Pseudomonadati</taxon>
        <taxon>Bacteroidota</taxon>
        <taxon>Bacteroidia</taxon>
        <taxon>Bacteroidales</taxon>
        <taxon>Prevotellaceae</taxon>
        <taxon>Segatella</taxon>
    </lineage>
</organism>
<accession>E6KB22</accession>
<dbReference type="AlphaFoldDB" id="E6KB22"/>
<protein>
    <submittedName>
        <fullName evidence="1">Uncharacterized protein</fullName>
    </submittedName>
</protein>
<keyword evidence="2" id="KW-1185">Reference proteome</keyword>
<gene>
    <name evidence="1" type="ORF">HMPREF6485_2809</name>
</gene>
<reference evidence="1 2" key="1">
    <citation type="submission" date="2010-10" db="EMBL/GenBank/DDBJ databases">
        <authorList>
            <person name="Muzny D."/>
            <person name="Qin X."/>
            <person name="Deng J."/>
            <person name="Jiang H."/>
            <person name="Liu Y."/>
            <person name="Qu J."/>
            <person name="Song X.-Z."/>
            <person name="Zhang L."/>
            <person name="Thornton R."/>
            <person name="Coyle M."/>
            <person name="Francisco L."/>
            <person name="Jackson L."/>
            <person name="Javaid M."/>
            <person name="Korchina V."/>
            <person name="Kovar C."/>
            <person name="Mata R."/>
            <person name="Mathew T."/>
            <person name="Ngo R."/>
            <person name="Nguyen L."/>
            <person name="Nguyen N."/>
            <person name="Okwuonu G."/>
            <person name="Ongeri F."/>
            <person name="Pham C."/>
            <person name="Simmons D."/>
            <person name="Wilczek-Boney K."/>
            <person name="Hale W."/>
            <person name="Jakkamsetti A."/>
            <person name="Pham P."/>
            <person name="Ruth R."/>
            <person name="San Lucas F."/>
            <person name="Warren J."/>
            <person name="Zhang J."/>
            <person name="Zhao Z."/>
            <person name="Zhou C."/>
            <person name="Zhu D."/>
            <person name="Lee S."/>
            <person name="Bess C."/>
            <person name="Blankenburg K."/>
            <person name="Forbes L."/>
            <person name="Fu Q."/>
            <person name="Gubbala S."/>
            <person name="Hirani K."/>
            <person name="Jayaseelan J.C."/>
            <person name="Lara F."/>
            <person name="Munidasa M."/>
            <person name="Palculict T."/>
            <person name="Patil S."/>
            <person name="Pu L.-L."/>
            <person name="Saada N."/>
            <person name="Tang L."/>
            <person name="Weissenberger G."/>
            <person name="Zhu Y."/>
            <person name="Hemphill L."/>
            <person name="Shang Y."/>
            <person name="Youmans B."/>
            <person name="Ayvaz T."/>
            <person name="Ross M."/>
            <person name="Santibanez J."/>
            <person name="Aqrawi P."/>
            <person name="Gross S."/>
            <person name="Joshi V."/>
            <person name="Fowler G."/>
            <person name="Nazareth L."/>
            <person name="Reid J."/>
            <person name="Worley K."/>
            <person name="Petrosino J."/>
            <person name="Highlander S."/>
            <person name="Gibbs R."/>
        </authorList>
    </citation>
    <scope>NUCLEOTIDE SEQUENCE [LARGE SCALE GENOMIC DNA]</scope>
    <source>
        <strain evidence="1 2">ATCC 33574</strain>
    </source>
</reference>
<comment type="caution">
    <text evidence="1">The sequence shown here is derived from an EMBL/GenBank/DDBJ whole genome shotgun (WGS) entry which is preliminary data.</text>
</comment>
<sequence>MAIARLVQSLCADGAKALNKTEGVLDEIKRQGNDCHGWAEGGYGWPQ</sequence>
<name>E6KB22_9BACT</name>